<feature type="compositionally biased region" description="Acidic residues" evidence="3">
    <location>
        <begin position="35"/>
        <end position="55"/>
    </location>
</feature>
<dbReference type="SUPFAM" id="SSF50044">
    <property type="entry name" value="SH3-domain"/>
    <property type="match status" value="1"/>
</dbReference>
<dbReference type="EMBL" id="KV426156">
    <property type="protein sequence ID" value="KZV86415.1"/>
    <property type="molecule type" value="Genomic_DNA"/>
</dbReference>
<dbReference type="PANTHER" id="PTHR47775">
    <property type="entry name" value="BUD SITE SELECTION PROTEIN 14"/>
    <property type="match status" value="1"/>
</dbReference>
<dbReference type="InterPro" id="IPR036028">
    <property type="entry name" value="SH3-like_dom_sf"/>
</dbReference>
<feature type="region of interest" description="Disordered" evidence="3">
    <location>
        <begin position="791"/>
        <end position="813"/>
    </location>
</feature>
<evidence type="ECO:0000313" key="7">
    <source>
        <dbReference type="Proteomes" id="UP000077266"/>
    </source>
</evidence>
<feature type="compositionally biased region" description="Low complexity" evidence="3">
    <location>
        <begin position="1043"/>
        <end position="1059"/>
    </location>
</feature>
<feature type="compositionally biased region" description="Polar residues" evidence="3">
    <location>
        <begin position="391"/>
        <end position="404"/>
    </location>
</feature>
<sequence length="1196" mass="131706">MPEREGADPRRPVRQDTFDMRNKLTIVTDDSMQYSDDDADEHGDDDRDMDDDGDMSSELSVPDESINFDLVYAIRTFAATVDGQANVYKGDSLVLMDDSNSYWWLVQVLKTGEVGYIPAEIIETPFERLARLNKHRNEDIARATDHDKVADPRVASLSGIVLNRRQHSRQTARASVFFTETKSVHTYQPFIWKEEHVGEGDEEEEDEDYYDEDDAGSFEEGAFDDAEEQEEHGMEPDDGMDWHRDAVADELAWRTEQEQQRQQQQQQVAATVDPRALRAGTSEVRTRPDAIANSPSRESFHQSRTPTPQSSTLLPSAILQQEQRGQQATPPPQIQRRGSDRRVLRKERSMDTTSSTEDEGGKEKKKKGGMFSSLFGRKNKDKSGSRPGSIDSDSVTRSSEDTYQSHADSKHSSISSLNTAPAVAAAAGPSRAPAKVDRDAQARLQQQYLHHSPATSLSPLSSTSTVSPDGPRRQRPGSLIMSPGAAPELNVMRVFAGDDVRVEATFKTVLVNSSTTATDLVRQALQRFHIRDADPADFYLSVKRLTEGGSAALRPDERPLAVFEELVEAAQMARMPTVKRTSVGSISSLASNLSMHPAIAGLGMNDFADDSAVRFYLNRHRGAGMPYDEDLTIMAEEFDVRSPRGRNANLAVDVPSPSSVQPDRFSSPTARFALQLFIFPDDLPAGLAFDANTESIVPRTKSQSAHHQRERRKVLFLPENTTVAEVIELGLERFGIVEGVVDGGDEVEDKLVKRRSQSRVRYNLAVHLNGEEHELSPAGRVVDVFPRRPKFIDNRDSRDRSDADEPGNRHDDPAFILRRAVRYKQATSKSRLSSSLDEVELQQLHRKSASVSSANSTSSNGPGLTVVVEDHTLPHPSASPQMSRQELIAAQREASRANQRAILSAQSNSERGVDVVLPNRGLLRSSRLGSNTGAAVRYSYVEPDGETYDIGDILKEEWLEESSQDRAGNTSRDDLLKGAVTQSREGLLNRVISKIKDGKRVPPSGDERLGARTPPDSAGSLAFSVASTTSLYSAGSQQGISKTSRATTPSTATSRQTPTKGHKQQASVASAESAHSSSYESSGPSTPATTVTTTNTTNTPASLPLLRRPPLILRETDFGVSRMLARIELAAATAMRPPPTPRVRDPYGDLDAALFGPQLDLSELHPSLRDVYSDTFRQLDDLDLKLDQLIQSTMRA</sequence>
<dbReference type="Pfam" id="PF00018">
    <property type="entry name" value="SH3_1"/>
    <property type="match status" value="1"/>
</dbReference>
<feature type="compositionally biased region" description="Polar residues" evidence="3">
    <location>
        <begin position="1033"/>
        <end position="1042"/>
    </location>
</feature>
<dbReference type="InterPro" id="IPR053039">
    <property type="entry name" value="Polarity_Bud-Selection_Reg"/>
</dbReference>
<feature type="compositionally biased region" description="Low complexity" evidence="3">
    <location>
        <begin position="1066"/>
        <end position="1104"/>
    </location>
</feature>
<dbReference type="STRING" id="1314781.A0A165E9U0"/>
<feature type="region of interest" description="Disordered" evidence="3">
    <location>
        <begin position="847"/>
        <end position="867"/>
    </location>
</feature>
<keyword evidence="7" id="KW-1185">Reference proteome</keyword>
<keyword evidence="1 2" id="KW-0728">SH3 domain</keyword>
<evidence type="ECO:0000256" key="2">
    <source>
        <dbReference type="PROSITE-ProRule" id="PRU00192"/>
    </source>
</evidence>
<dbReference type="InterPro" id="IPR000159">
    <property type="entry name" value="RA_dom"/>
</dbReference>
<feature type="domain" description="SH3" evidence="4">
    <location>
        <begin position="66"/>
        <end position="127"/>
    </location>
</feature>
<feature type="compositionally biased region" description="Low complexity" evidence="3">
    <location>
        <begin position="260"/>
        <end position="272"/>
    </location>
</feature>
<dbReference type="Gene3D" id="2.30.30.40">
    <property type="entry name" value="SH3 Domains"/>
    <property type="match status" value="1"/>
</dbReference>
<feature type="region of interest" description="Disordered" evidence="3">
    <location>
        <begin position="1033"/>
        <end position="1104"/>
    </location>
</feature>
<evidence type="ECO:0000259" key="4">
    <source>
        <dbReference type="PROSITE" id="PS50002"/>
    </source>
</evidence>
<dbReference type="AlphaFoldDB" id="A0A165E9U0"/>
<dbReference type="PROSITE" id="PS50200">
    <property type="entry name" value="RA"/>
    <property type="match status" value="1"/>
</dbReference>
<dbReference type="GO" id="GO:0008104">
    <property type="term" value="P:intracellular protein localization"/>
    <property type="evidence" value="ECO:0007669"/>
    <property type="project" value="TreeGrafter"/>
</dbReference>
<dbReference type="InParanoid" id="A0A165E9U0"/>
<dbReference type="PANTHER" id="PTHR47775:SF1">
    <property type="entry name" value="BUD SITE SELECTION PROTEIN 14"/>
    <property type="match status" value="1"/>
</dbReference>
<evidence type="ECO:0000313" key="6">
    <source>
        <dbReference type="EMBL" id="KZV86415.1"/>
    </source>
</evidence>
<dbReference type="GO" id="GO:0030950">
    <property type="term" value="P:establishment or maintenance of actin cytoskeleton polarity"/>
    <property type="evidence" value="ECO:0007669"/>
    <property type="project" value="TreeGrafter"/>
</dbReference>
<protein>
    <recommendedName>
        <fullName evidence="8">SH3 domain-containing protein</fullName>
    </recommendedName>
</protein>
<feature type="compositionally biased region" description="Polar residues" evidence="3">
    <location>
        <begin position="293"/>
        <end position="328"/>
    </location>
</feature>
<dbReference type="SMART" id="SM00326">
    <property type="entry name" value="SH3"/>
    <property type="match status" value="1"/>
</dbReference>
<feature type="compositionally biased region" description="Basic and acidic residues" evidence="3">
    <location>
        <begin position="994"/>
        <end position="1010"/>
    </location>
</feature>
<feature type="domain" description="Ras-associating" evidence="5">
    <location>
        <begin position="488"/>
        <end position="622"/>
    </location>
</feature>
<dbReference type="SUPFAM" id="SSF54236">
    <property type="entry name" value="Ubiquitin-like"/>
    <property type="match status" value="1"/>
</dbReference>
<reference evidence="6 7" key="1">
    <citation type="journal article" date="2016" name="Mol. Biol. Evol.">
        <title>Comparative Genomics of Early-Diverging Mushroom-Forming Fungi Provides Insights into the Origins of Lignocellulose Decay Capabilities.</title>
        <authorList>
            <person name="Nagy L.G."/>
            <person name="Riley R."/>
            <person name="Tritt A."/>
            <person name="Adam C."/>
            <person name="Daum C."/>
            <person name="Floudas D."/>
            <person name="Sun H."/>
            <person name="Yadav J.S."/>
            <person name="Pangilinan J."/>
            <person name="Larsson K.H."/>
            <person name="Matsuura K."/>
            <person name="Barry K."/>
            <person name="Labutti K."/>
            <person name="Kuo R."/>
            <person name="Ohm R.A."/>
            <person name="Bhattacharya S.S."/>
            <person name="Shirouzu T."/>
            <person name="Yoshinaga Y."/>
            <person name="Martin F.M."/>
            <person name="Grigoriev I.V."/>
            <person name="Hibbett D.S."/>
        </authorList>
    </citation>
    <scope>NUCLEOTIDE SEQUENCE [LARGE SCALE GENOMIC DNA]</scope>
    <source>
        <strain evidence="6 7">HHB12029</strain>
    </source>
</reference>
<feature type="region of interest" description="Disordered" evidence="3">
    <location>
        <begin position="193"/>
        <end position="217"/>
    </location>
</feature>
<dbReference type="SMART" id="SM00314">
    <property type="entry name" value="RA"/>
    <property type="match status" value="1"/>
</dbReference>
<evidence type="ECO:0000259" key="5">
    <source>
        <dbReference type="PROSITE" id="PS50200"/>
    </source>
</evidence>
<dbReference type="OrthoDB" id="196165at2759"/>
<name>A0A165E9U0_EXIGL</name>
<feature type="compositionally biased region" description="Acidic residues" evidence="3">
    <location>
        <begin position="200"/>
        <end position="217"/>
    </location>
</feature>
<dbReference type="Pfam" id="PF00788">
    <property type="entry name" value="RA"/>
    <property type="match status" value="1"/>
</dbReference>
<dbReference type="InterPro" id="IPR029071">
    <property type="entry name" value="Ubiquitin-like_domsf"/>
</dbReference>
<feature type="compositionally biased region" description="Low complexity" evidence="3">
    <location>
        <begin position="849"/>
        <end position="860"/>
    </location>
</feature>
<dbReference type="Proteomes" id="UP000077266">
    <property type="component" value="Unassembled WGS sequence"/>
</dbReference>
<proteinExistence type="predicted"/>
<dbReference type="GO" id="GO:0015630">
    <property type="term" value="C:microtubule cytoskeleton"/>
    <property type="evidence" value="ECO:0007669"/>
    <property type="project" value="TreeGrafter"/>
</dbReference>
<dbReference type="InterPro" id="IPR001452">
    <property type="entry name" value="SH3_domain"/>
</dbReference>
<feature type="compositionally biased region" description="Low complexity" evidence="3">
    <location>
        <begin position="412"/>
        <end position="433"/>
    </location>
</feature>
<organism evidence="6 7">
    <name type="scientific">Exidia glandulosa HHB12029</name>
    <dbReference type="NCBI Taxonomy" id="1314781"/>
    <lineage>
        <taxon>Eukaryota</taxon>
        <taxon>Fungi</taxon>
        <taxon>Dikarya</taxon>
        <taxon>Basidiomycota</taxon>
        <taxon>Agaricomycotina</taxon>
        <taxon>Agaricomycetes</taxon>
        <taxon>Auriculariales</taxon>
        <taxon>Exidiaceae</taxon>
        <taxon>Exidia</taxon>
    </lineage>
</organism>
<dbReference type="Gene3D" id="3.10.20.90">
    <property type="entry name" value="Phosphatidylinositol 3-kinase Catalytic Subunit, Chain A, domain 1"/>
    <property type="match status" value="1"/>
</dbReference>
<feature type="compositionally biased region" description="Low complexity" evidence="3">
    <location>
        <begin position="449"/>
        <end position="468"/>
    </location>
</feature>
<feature type="region of interest" description="Disordered" evidence="3">
    <location>
        <begin position="253"/>
        <end position="484"/>
    </location>
</feature>
<feature type="compositionally biased region" description="Basic and acidic residues" evidence="3">
    <location>
        <begin position="337"/>
        <end position="350"/>
    </location>
</feature>
<dbReference type="PROSITE" id="PS50002">
    <property type="entry name" value="SH3"/>
    <property type="match status" value="1"/>
</dbReference>
<dbReference type="GO" id="GO:0051286">
    <property type="term" value="C:cell tip"/>
    <property type="evidence" value="ECO:0007669"/>
    <property type="project" value="TreeGrafter"/>
</dbReference>
<feature type="compositionally biased region" description="Basic and acidic residues" evidence="3">
    <location>
        <begin position="1"/>
        <end position="22"/>
    </location>
</feature>
<gene>
    <name evidence="6" type="ORF">EXIGLDRAFT_752812</name>
</gene>
<accession>A0A165E9U0</accession>
<evidence type="ECO:0000256" key="1">
    <source>
        <dbReference type="ARBA" id="ARBA00022443"/>
    </source>
</evidence>
<dbReference type="GO" id="GO:0007165">
    <property type="term" value="P:signal transduction"/>
    <property type="evidence" value="ECO:0007669"/>
    <property type="project" value="InterPro"/>
</dbReference>
<feature type="region of interest" description="Disordered" evidence="3">
    <location>
        <begin position="1"/>
        <end position="60"/>
    </location>
</feature>
<evidence type="ECO:0008006" key="8">
    <source>
        <dbReference type="Google" id="ProtNLM"/>
    </source>
</evidence>
<feature type="region of interest" description="Disordered" evidence="3">
    <location>
        <begin position="994"/>
        <end position="1021"/>
    </location>
</feature>
<evidence type="ECO:0000256" key="3">
    <source>
        <dbReference type="SAM" id="MobiDB-lite"/>
    </source>
</evidence>